<dbReference type="GeneID" id="63780482"/>
<organism evidence="1 2">
    <name type="scientific">Pseudomassariella vexata</name>
    <dbReference type="NCBI Taxonomy" id="1141098"/>
    <lineage>
        <taxon>Eukaryota</taxon>
        <taxon>Fungi</taxon>
        <taxon>Dikarya</taxon>
        <taxon>Ascomycota</taxon>
        <taxon>Pezizomycotina</taxon>
        <taxon>Sordariomycetes</taxon>
        <taxon>Xylariomycetidae</taxon>
        <taxon>Amphisphaeriales</taxon>
        <taxon>Pseudomassariaceae</taxon>
        <taxon>Pseudomassariella</taxon>
    </lineage>
</organism>
<name>A0A1Y2DNK9_9PEZI</name>
<reference evidence="1 2" key="1">
    <citation type="submission" date="2016-07" db="EMBL/GenBank/DDBJ databases">
        <title>Pervasive Adenine N6-methylation of Active Genes in Fungi.</title>
        <authorList>
            <consortium name="DOE Joint Genome Institute"/>
            <person name="Mondo S.J."/>
            <person name="Dannebaum R.O."/>
            <person name="Kuo R.C."/>
            <person name="Labutti K."/>
            <person name="Haridas S."/>
            <person name="Kuo A."/>
            <person name="Salamov A."/>
            <person name="Ahrendt S.R."/>
            <person name="Lipzen A."/>
            <person name="Sullivan W."/>
            <person name="Andreopoulos W.B."/>
            <person name="Clum A."/>
            <person name="Lindquist E."/>
            <person name="Daum C."/>
            <person name="Ramamoorthy G.K."/>
            <person name="Gryganskyi A."/>
            <person name="Culley D."/>
            <person name="Magnuson J.K."/>
            <person name="James T.Y."/>
            <person name="O'Malley M.A."/>
            <person name="Stajich J.E."/>
            <person name="Spatafora J.W."/>
            <person name="Visel A."/>
            <person name="Grigoriev I.V."/>
        </authorList>
    </citation>
    <scope>NUCLEOTIDE SEQUENCE [LARGE SCALE GENOMIC DNA]</scope>
    <source>
        <strain evidence="1 2">CBS 129021</strain>
    </source>
</reference>
<comment type="caution">
    <text evidence="1">The sequence shown here is derived from an EMBL/GenBank/DDBJ whole genome shotgun (WGS) entry which is preliminary data.</text>
</comment>
<accession>A0A1Y2DNK9</accession>
<evidence type="ECO:0000313" key="1">
    <source>
        <dbReference type="EMBL" id="ORY60245.1"/>
    </source>
</evidence>
<dbReference type="Proteomes" id="UP000193689">
    <property type="component" value="Unassembled WGS sequence"/>
</dbReference>
<dbReference type="RefSeq" id="XP_040712679.1">
    <property type="nucleotide sequence ID" value="XM_040864270.1"/>
</dbReference>
<dbReference type="AlphaFoldDB" id="A0A1Y2DNK9"/>
<evidence type="ECO:0000313" key="2">
    <source>
        <dbReference type="Proteomes" id="UP000193689"/>
    </source>
</evidence>
<dbReference type="EMBL" id="MCFJ01000012">
    <property type="protein sequence ID" value="ORY60245.1"/>
    <property type="molecule type" value="Genomic_DNA"/>
</dbReference>
<proteinExistence type="predicted"/>
<protein>
    <submittedName>
        <fullName evidence="1">Uncharacterized protein</fullName>
    </submittedName>
</protein>
<keyword evidence="2" id="KW-1185">Reference proteome</keyword>
<gene>
    <name evidence="1" type="ORF">BCR38DRAFT_488427</name>
</gene>
<dbReference type="InParanoid" id="A0A1Y2DNK9"/>
<sequence>MDMSASDELKAVANKDLYKVSPQKGRTPLPTHELVTEGFGHTFSDEVASMDSSSEACSSHDKAKQLHIQMKKENLRAESAAYLRFYKPNFPDVKQSTTLLPLATTHGHHNPADDIVMGSTNDSNISNPFLSLSLHQGNFYIISKLRNNDFDVAPNDTLENVKIGKAYHHDEACDTKLILRTREKVSAMTDDMALEPRDAGNADNVEIGEAQVISGSLDRNVVTNYNGVNDSLDTSRNFGGIKAQAVLAASEKTTPNAEGTHGGLVQISTISKPNENGSSKSTIPIQGIAALSKKNVVNPKKLDFSCVSETERVSVDVADKSQVANLDAKEQVKTDDKRSLPTELWAKIYEFSLDDRKNCAVFEFTYSNEELQLCNKPEVPIAAHICSLGRSEVLRLGFRQLSIPTFFNPKTDILYFKEPAVLQTEITEAGALKPFGATQKVAFAIIDTLALLYTHFRLVKQIIITVPARPVALLQPQVRTENTEKLFTVDELLTKDQLLRFNDVKVHWSYIAREIHQIMKNDLFWSDVNREYKRNNLRRLERNPSLPSIIIAGDEGIHYKTKKRFSKYLREGQRHHQWHYPGDTVIEELREPTWKHLNNSEWSFQENWGDDPGEALGDYL</sequence>